<organism evidence="7 8">
    <name type="scientific">Nocardioides zeae</name>
    <dbReference type="NCBI Taxonomy" id="1457234"/>
    <lineage>
        <taxon>Bacteria</taxon>
        <taxon>Bacillati</taxon>
        <taxon>Actinomycetota</taxon>
        <taxon>Actinomycetes</taxon>
        <taxon>Propionibacteriales</taxon>
        <taxon>Nocardioidaceae</taxon>
        <taxon>Nocardioides</taxon>
    </lineage>
</organism>
<dbReference type="PANTHER" id="PTHR43077:SF10">
    <property type="entry name" value="TRANSPORT PERMEASE PROTEIN"/>
    <property type="match status" value="1"/>
</dbReference>
<sequence length="344" mass="34521">MTTTRSARGRAALRTFRDAVPLRSVGLVLGVLVLQLAFVASYVGAFHDPTPHEIEVGVVAPDSVATQVVDRLNGIDGSPLEATATSEAAARTQVRDGDLAAALVVSADGTEDTLLVASGGGSSVVTAVQSVLTQAEASQGRTLTTEDLVPLEGGDARGLTGFYLVVGWMVGGYLVASLLGVARGSRPATPRRAAVRLASLVPYAAASGLGGALVVGPWLGALDGPVWVLAGIGTLVVLAGAAMTVALQVLLGTVGIAVAILLFVVIGNPSAGGAVPAALLPTFWRTVGPWLPNGAATEAVRSAVYFDAAGIGGPVLVIAAWAVAGVVLTMGASWVLHRRGVTTG</sequence>
<gene>
    <name evidence="7" type="ORF">G3T38_03485</name>
</gene>
<keyword evidence="2 5" id="KW-0812">Transmembrane</keyword>
<evidence type="ECO:0000313" key="7">
    <source>
        <dbReference type="EMBL" id="NEN77333.1"/>
    </source>
</evidence>
<evidence type="ECO:0000256" key="3">
    <source>
        <dbReference type="ARBA" id="ARBA00022989"/>
    </source>
</evidence>
<dbReference type="EMBL" id="JAAGXA010000002">
    <property type="protein sequence ID" value="NEN77333.1"/>
    <property type="molecule type" value="Genomic_DNA"/>
</dbReference>
<dbReference type="InterPro" id="IPR051328">
    <property type="entry name" value="T7SS_ABC-Transporter"/>
</dbReference>
<feature type="transmembrane region" description="Helical" evidence="5">
    <location>
        <begin position="315"/>
        <end position="336"/>
    </location>
</feature>
<dbReference type="InterPro" id="IPR013525">
    <property type="entry name" value="ABC2_TM"/>
</dbReference>
<keyword evidence="3 5" id="KW-1133">Transmembrane helix</keyword>
<feature type="transmembrane region" description="Helical" evidence="5">
    <location>
        <begin position="226"/>
        <end position="251"/>
    </location>
</feature>
<evidence type="ECO:0000256" key="1">
    <source>
        <dbReference type="ARBA" id="ARBA00004141"/>
    </source>
</evidence>
<evidence type="ECO:0000256" key="2">
    <source>
        <dbReference type="ARBA" id="ARBA00022692"/>
    </source>
</evidence>
<feature type="transmembrane region" description="Helical" evidence="5">
    <location>
        <begin position="161"/>
        <end position="182"/>
    </location>
</feature>
<dbReference type="AlphaFoldDB" id="A0A6P0HFB2"/>
<reference evidence="7 8" key="1">
    <citation type="journal article" date="2014" name="Int. J. Syst. Evol. Microbiol.">
        <title>Nocardioides zeae sp. nov., isolated from the stem of Zea mays.</title>
        <authorList>
            <person name="Glaeser S.P."/>
            <person name="McInroy J.A."/>
            <person name="Busse H.J."/>
            <person name="Kampfer P."/>
        </authorList>
    </citation>
    <scope>NUCLEOTIDE SEQUENCE [LARGE SCALE GENOMIC DNA]</scope>
    <source>
        <strain evidence="7 8">JCM 30728</strain>
    </source>
</reference>
<feature type="transmembrane region" description="Helical" evidence="5">
    <location>
        <begin position="194"/>
        <end position="220"/>
    </location>
</feature>
<dbReference type="Proteomes" id="UP000468687">
    <property type="component" value="Unassembled WGS sequence"/>
</dbReference>
<keyword evidence="8" id="KW-1185">Reference proteome</keyword>
<evidence type="ECO:0000256" key="4">
    <source>
        <dbReference type="ARBA" id="ARBA00023136"/>
    </source>
</evidence>
<proteinExistence type="predicted"/>
<dbReference type="PANTHER" id="PTHR43077">
    <property type="entry name" value="TRANSPORT PERMEASE YVFS-RELATED"/>
    <property type="match status" value="1"/>
</dbReference>
<protein>
    <submittedName>
        <fullName evidence="7">DUF3533 domain-containing protein</fullName>
    </submittedName>
</protein>
<dbReference type="Pfam" id="PF12698">
    <property type="entry name" value="ABC2_membrane_3"/>
    <property type="match status" value="1"/>
</dbReference>
<feature type="transmembrane region" description="Helical" evidence="5">
    <location>
        <begin position="20"/>
        <end position="43"/>
    </location>
</feature>
<feature type="domain" description="ABC-2 type transporter transmembrane" evidence="6">
    <location>
        <begin position="31"/>
        <end position="329"/>
    </location>
</feature>
<evidence type="ECO:0000259" key="6">
    <source>
        <dbReference type="Pfam" id="PF12698"/>
    </source>
</evidence>
<comment type="caution">
    <text evidence="7">The sequence shown here is derived from an EMBL/GenBank/DDBJ whole genome shotgun (WGS) entry which is preliminary data.</text>
</comment>
<evidence type="ECO:0000313" key="8">
    <source>
        <dbReference type="Proteomes" id="UP000468687"/>
    </source>
</evidence>
<evidence type="ECO:0000256" key="5">
    <source>
        <dbReference type="SAM" id="Phobius"/>
    </source>
</evidence>
<dbReference type="GO" id="GO:0016020">
    <property type="term" value="C:membrane"/>
    <property type="evidence" value="ECO:0007669"/>
    <property type="project" value="UniProtKB-SubCell"/>
</dbReference>
<dbReference type="RefSeq" id="WP_163770712.1">
    <property type="nucleotide sequence ID" value="NZ_JAAGXA010000002.1"/>
</dbReference>
<name>A0A6P0HFB2_9ACTN</name>
<comment type="subcellular location">
    <subcellularLocation>
        <location evidence="1">Membrane</location>
        <topology evidence="1">Multi-pass membrane protein</topology>
    </subcellularLocation>
</comment>
<feature type="transmembrane region" description="Helical" evidence="5">
    <location>
        <begin position="258"/>
        <end position="284"/>
    </location>
</feature>
<dbReference type="GO" id="GO:0140359">
    <property type="term" value="F:ABC-type transporter activity"/>
    <property type="evidence" value="ECO:0007669"/>
    <property type="project" value="InterPro"/>
</dbReference>
<keyword evidence="4 5" id="KW-0472">Membrane</keyword>
<accession>A0A6P0HFB2</accession>